<gene>
    <name evidence="2" type="ORF">G8759_17710</name>
</gene>
<evidence type="ECO:0000259" key="1">
    <source>
        <dbReference type="PROSITE" id="PS51186"/>
    </source>
</evidence>
<accession>A0A6G9APA6</accession>
<sequence>MSPISTPRLTLLPIDLPTYEALFIGPPELSQHLSIRVPDVLSEFGMDIFDYTQAKVIEDHKQGPWWLYFFIHRDDNALIGVGGYKGMPDDTGMVEIGYEIYPDYRGQGLATETAQGLINRAFEYPEVMLVKAHTLAEMSASVRVLEKCGMVFNDAFDDPNDGPVWQWQVKRSYLNRLVVSSPPTKSSQQ</sequence>
<dbReference type="PROSITE" id="PS51186">
    <property type="entry name" value="GNAT"/>
    <property type="match status" value="1"/>
</dbReference>
<dbReference type="Proteomes" id="UP000501802">
    <property type="component" value="Chromosome"/>
</dbReference>
<dbReference type="RefSeq" id="WP_167210241.1">
    <property type="nucleotide sequence ID" value="NZ_CP050063.1"/>
</dbReference>
<dbReference type="Pfam" id="PF13302">
    <property type="entry name" value="Acetyltransf_3"/>
    <property type="match status" value="1"/>
</dbReference>
<keyword evidence="3" id="KW-1185">Reference proteome</keyword>
<evidence type="ECO:0000313" key="3">
    <source>
        <dbReference type="Proteomes" id="UP000501802"/>
    </source>
</evidence>
<dbReference type="AlphaFoldDB" id="A0A6G9APA6"/>
<dbReference type="EMBL" id="CP050063">
    <property type="protein sequence ID" value="QIP14322.1"/>
    <property type="molecule type" value="Genomic_DNA"/>
</dbReference>
<organism evidence="2 3">
    <name type="scientific">Spirosoma aureum</name>
    <dbReference type="NCBI Taxonomy" id="2692134"/>
    <lineage>
        <taxon>Bacteria</taxon>
        <taxon>Pseudomonadati</taxon>
        <taxon>Bacteroidota</taxon>
        <taxon>Cytophagia</taxon>
        <taxon>Cytophagales</taxon>
        <taxon>Cytophagaceae</taxon>
        <taxon>Spirosoma</taxon>
    </lineage>
</organism>
<dbReference type="KEGG" id="spib:G8759_17710"/>
<name>A0A6G9APA6_9BACT</name>
<feature type="domain" description="N-acetyltransferase" evidence="1">
    <location>
        <begin position="24"/>
        <end position="172"/>
    </location>
</feature>
<dbReference type="InterPro" id="IPR051531">
    <property type="entry name" value="N-acetyltransferase"/>
</dbReference>
<dbReference type="InterPro" id="IPR000182">
    <property type="entry name" value="GNAT_dom"/>
</dbReference>
<dbReference type="SUPFAM" id="SSF55729">
    <property type="entry name" value="Acyl-CoA N-acyltransferases (Nat)"/>
    <property type="match status" value="1"/>
</dbReference>
<dbReference type="PANTHER" id="PTHR43792">
    <property type="entry name" value="GNAT FAMILY, PUTATIVE (AFU_ORTHOLOGUE AFUA_3G00765)-RELATED-RELATED"/>
    <property type="match status" value="1"/>
</dbReference>
<protein>
    <submittedName>
        <fullName evidence="2">GNAT family N-acetyltransferase</fullName>
    </submittedName>
</protein>
<evidence type="ECO:0000313" key="2">
    <source>
        <dbReference type="EMBL" id="QIP14322.1"/>
    </source>
</evidence>
<dbReference type="Gene3D" id="3.40.630.30">
    <property type="match status" value="1"/>
</dbReference>
<dbReference type="InterPro" id="IPR016181">
    <property type="entry name" value="Acyl_CoA_acyltransferase"/>
</dbReference>
<dbReference type="CDD" id="cd04301">
    <property type="entry name" value="NAT_SF"/>
    <property type="match status" value="1"/>
</dbReference>
<dbReference type="GO" id="GO:0016747">
    <property type="term" value="F:acyltransferase activity, transferring groups other than amino-acyl groups"/>
    <property type="evidence" value="ECO:0007669"/>
    <property type="project" value="InterPro"/>
</dbReference>
<reference evidence="2 3" key="1">
    <citation type="submission" date="2020-03" db="EMBL/GenBank/DDBJ databases">
        <authorList>
            <person name="Kim M.K."/>
        </authorList>
    </citation>
    <scope>NUCLEOTIDE SEQUENCE [LARGE SCALE GENOMIC DNA]</scope>
    <source>
        <strain evidence="2 3">BT328</strain>
    </source>
</reference>
<keyword evidence="2" id="KW-0808">Transferase</keyword>
<dbReference type="PANTHER" id="PTHR43792:SF13">
    <property type="entry name" value="ACETYLTRANSFERASE"/>
    <property type="match status" value="1"/>
</dbReference>
<proteinExistence type="predicted"/>